<comment type="function">
    <text evidence="3">NAD-dependent lysine deacetylase and desuccinylase that specifically removes acetyl and succinyl groups on target proteins. Modulates the activities of several proteins which are inactive in their acylated form.</text>
</comment>
<dbReference type="GO" id="GO:0036055">
    <property type="term" value="F:protein-succinyllysine desuccinylase activity"/>
    <property type="evidence" value="ECO:0007669"/>
    <property type="project" value="UniProtKB-UniRule"/>
</dbReference>
<comment type="similarity">
    <text evidence="3">Belongs to the sirtuin family. Class III subfamily.</text>
</comment>
<dbReference type="InterPro" id="IPR026591">
    <property type="entry name" value="Sirtuin_cat_small_dom_sf"/>
</dbReference>
<dbReference type="PROSITE" id="PS50305">
    <property type="entry name" value="SIRTUIN"/>
    <property type="match status" value="1"/>
</dbReference>
<keyword evidence="3 4" id="KW-0862">Zinc</keyword>
<dbReference type="InterPro" id="IPR026590">
    <property type="entry name" value="Ssirtuin_cat_dom"/>
</dbReference>
<dbReference type="CDD" id="cd01412">
    <property type="entry name" value="SIRT5_Af1_CobB"/>
    <property type="match status" value="1"/>
</dbReference>
<feature type="binding site" evidence="3">
    <location>
        <begin position="102"/>
        <end position="105"/>
    </location>
    <ligand>
        <name>NAD(+)</name>
        <dbReference type="ChEBI" id="CHEBI:57540"/>
    </ligand>
</feature>
<dbReference type="GO" id="GO:0070403">
    <property type="term" value="F:NAD+ binding"/>
    <property type="evidence" value="ECO:0007669"/>
    <property type="project" value="UniProtKB-UniRule"/>
</dbReference>
<feature type="binding site" evidence="3">
    <location>
        <position position="232"/>
    </location>
    <ligand>
        <name>NAD(+)</name>
        <dbReference type="ChEBI" id="CHEBI:57540"/>
    </ligand>
</feature>
<feature type="active site" description="Proton acceptor" evidence="3 4">
    <location>
        <position position="120"/>
    </location>
</feature>
<dbReference type="Gene3D" id="3.40.50.1220">
    <property type="entry name" value="TPP-binding domain"/>
    <property type="match status" value="1"/>
</dbReference>
<feature type="binding site" evidence="3 4">
    <location>
        <position position="148"/>
    </location>
    <ligand>
        <name>Zn(2+)</name>
        <dbReference type="ChEBI" id="CHEBI:29105"/>
    </ligand>
</feature>
<dbReference type="GO" id="GO:0005737">
    <property type="term" value="C:cytoplasm"/>
    <property type="evidence" value="ECO:0007669"/>
    <property type="project" value="UniProtKB-SubCell"/>
</dbReference>
<dbReference type="Proteomes" id="UP000547674">
    <property type="component" value="Unassembled WGS sequence"/>
</dbReference>
<dbReference type="PANTHER" id="PTHR11085:SF10">
    <property type="entry name" value="NAD-DEPENDENT PROTEIN DEACYLASE SIRTUIN-5, MITOCHONDRIAL-RELATED"/>
    <property type="match status" value="1"/>
</dbReference>
<keyword evidence="2 3" id="KW-0520">NAD</keyword>
<organism evidence="6 7">
    <name type="scientific">Eiseniibacteriota bacterium</name>
    <dbReference type="NCBI Taxonomy" id="2212470"/>
    <lineage>
        <taxon>Bacteria</taxon>
        <taxon>Candidatus Eiseniibacteriota</taxon>
    </lineage>
</organism>
<proteinExistence type="inferred from homology"/>
<comment type="catalytic activity">
    <reaction evidence="3">
        <text>N(6)-succinyl-L-lysyl-[protein] + NAD(+) + H2O = 2''-O-succinyl-ADP-D-ribose + nicotinamide + L-lysyl-[protein]</text>
        <dbReference type="Rhea" id="RHEA:47668"/>
        <dbReference type="Rhea" id="RHEA-COMP:9752"/>
        <dbReference type="Rhea" id="RHEA-COMP:11877"/>
        <dbReference type="ChEBI" id="CHEBI:15377"/>
        <dbReference type="ChEBI" id="CHEBI:17154"/>
        <dbReference type="ChEBI" id="CHEBI:29969"/>
        <dbReference type="ChEBI" id="CHEBI:57540"/>
        <dbReference type="ChEBI" id="CHEBI:87830"/>
        <dbReference type="ChEBI" id="CHEBI:87832"/>
    </reaction>
</comment>
<reference evidence="6 7" key="1">
    <citation type="submission" date="2020-03" db="EMBL/GenBank/DDBJ databases">
        <title>Metabolic flexibility allows generalist bacteria to become dominant in a frequently disturbed ecosystem.</title>
        <authorList>
            <person name="Chen Y.-J."/>
            <person name="Leung P.M."/>
            <person name="Bay S.K."/>
            <person name="Hugenholtz P."/>
            <person name="Kessler A.J."/>
            <person name="Shelley G."/>
            <person name="Waite D.W."/>
            <person name="Cook P.L."/>
            <person name="Greening C."/>
        </authorList>
    </citation>
    <scope>NUCLEOTIDE SEQUENCE [LARGE SCALE GENOMIC DNA]</scope>
    <source>
        <strain evidence="6">SS_bin_28</strain>
    </source>
</reference>
<dbReference type="Pfam" id="PF02146">
    <property type="entry name" value="SIR2"/>
    <property type="match status" value="1"/>
</dbReference>
<dbReference type="GO" id="GO:0036054">
    <property type="term" value="F:protein-malonyllysine demalonylase activity"/>
    <property type="evidence" value="ECO:0007669"/>
    <property type="project" value="InterPro"/>
</dbReference>
<keyword evidence="3" id="KW-0963">Cytoplasm</keyword>
<evidence type="ECO:0000256" key="1">
    <source>
        <dbReference type="ARBA" id="ARBA00022679"/>
    </source>
</evidence>
<dbReference type="PANTHER" id="PTHR11085">
    <property type="entry name" value="NAD-DEPENDENT PROTEIN DEACYLASE SIRTUIN-5, MITOCHONDRIAL-RELATED"/>
    <property type="match status" value="1"/>
</dbReference>
<dbReference type="EC" id="2.3.1.286" evidence="3"/>
<accession>A0A7Y2EA42</accession>
<evidence type="ECO:0000256" key="3">
    <source>
        <dbReference type="HAMAP-Rule" id="MF_01121"/>
    </source>
</evidence>
<keyword evidence="3 4" id="KW-0479">Metal-binding</keyword>
<comment type="caution">
    <text evidence="6">The sequence shown here is derived from an EMBL/GenBank/DDBJ whole genome shotgun (WGS) entry which is preliminary data.</text>
</comment>
<dbReference type="SUPFAM" id="SSF52467">
    <property type="entry name" value="DHS-like NAD/FAD-binding domain"/>
    <property type="match status" value="1"/>
</dbReference>
<evidence type="ECO:0000256" key="4">
    <source>
        <dbReference type="PROSITE-ProRule" id="PRU00236"/>
    </source>
</evidence>
<dbReference type="AlphaFoldDB" id="A0A7Y2EA42"/>
<dbReference type="InterPro" id="IPR003000">
    <property type="entry name" value="Sirtuin"/>
</dbReference>
<comment type="domain">
    <text evidence="3">2 residues (Tyr-66 and Arg-69) present in a large hydrophobic pocket are probably involved in substrate specificity. They are important for desuccinylation activity, but dispensable for deacetylation activity.</text>
</comment>
<comment type="catalytic activity">
    <reaction evidence="3">
        <text>N(6)-acetyl-L-lysyl-[protein] + NAD(+) + H2O = 2''-O-acetyl-ADP-D-ribose + nicotinamide + L-lysyl-[protein]</text>
        <dbReference type="Rhea" id="RHEA:43636"/>
        <dbReference type="Rhea" id="RHEA-COMP:9752"/>
        <dbReference type="Rhea" id="RHEA-COMP:10731"/>
        <dbReference type="ChEBI" id="CHEBI:15377"/>
        <dbReference type="ChEBI" id="CHEBI:17154"/>
        <dbReference type="ChEBI" id="CHEBI:29969"/>
        <dbReference type="ChEBI" id="CHEBI:57540"/>
        <dbReference type="ChEBI" id="CHEBI:61930"/>
        <dbReference type="ChEBI" id="CHEBI:83767"/>
        <dbReference type="EC" id="2.3.1.286"/>
    </reaction>
</comment>
<evidence type="ECO:0000256" key="2">
    <source>
        <dbReference type="ARBA" id="ARBA00023027"/>
    </source>
</evidence>
<comment type="cofactor">
    <cofactor evidence="3">
        <name>Zn(2+)</name>
        <dbReference type="ChEBI" id="CHEBI:29105"/>
    </cofactor>
    <text evidence="3">Binds 1 zinc ion per subunit.</text>
</comment>
<comment type="caution">
    <text evidence="3">Lacks conserved residue(s) required for the propagation of feature annotation.</text>
</comment>
<evidence type="ECO:0000259" key="5">
    <source>
        <dbReference type="PROSITE" id="PS50305"/>
    </source>
</evidence>
<dbReference type="InterPro" id="IPR050134">
    <property type="entry name" value="NAD-dep_sirtuin_deacylases"/>
</dbReference>
<comment type="subcellular location">
    <subcellularLocation>
        <location evidence="3">Cytoplasm</location>
    </subcellularLocation>
</comment>
<feature type="binding site" evidence="4">
    <location>
        <position position="132"/>
    </location>
    <ligand>
        <name>Zn(2+)</name>
        <dbReference type="ChEBI" id="CHEBI:29105"/>
    </ligand>
</feature>
<feature type="binding site" evidence="3">
    <location>
        <position position="69"/>
    </location>
    <ligand>
        <name>substrate</name>
    </ligand>
</feature>
<feature type="domain" description="Deacetylase sirtuin-type" evidence="5">
    <location>
        <begin position="1"/>
        <end position="247"/>
    </location>
</feature>
<dbReference type="NCBIfam" id="NF001753">
    <property type="entry name" value="PRK00481.1-3"/>
    <property type="match status" value="1"/>
</dbReference>
<feature type="binding site" evidence="3">
    <location>
        <begin position="188"/>
        <end position="190"/>
    </location>
    <ligand>
        <name>NAD(+)</name>
        <dbReference type="ChEBI" id="CHEBI:57540"/>
    </ligand>
</feature>
<name>A0A7Y2EA42_UNCEI</name>
<dbReference type="HAMAP" id="MF_01121">
    <property type="entry name" value="Sirtuin_ClassIII"/>
    <property type="match status" value="1"/>
</dbReference>
<keyword evidence="1" id="KW-0808">Transferase</keyword>
<dbReference type="EMBL" id="JABDJR010000599">
    <property type="protein sequence ID" value="NNF08041.1"/>
    <property type="molecule type" value="Genomic_DNA"/>
</dbReference>
<evidence type="ECO:0000313" key="6">
    <source>
        <dbReference type="EMBL" id="NNF08041.1"/>
    </source>
</evidence>
<dbReference type="Gene3D" id="3.30.1600.10">
    <property type="entry name" value="SIR2/SIRT2 'Small Domain"/>
    <property type="match status" value="1"/>
</dbReference>
<dbReference type="InterPro" id="IPR029035">
    <property type="entry name" value="DHS-like_NAD/FAD-binding_dom"/>
</dbReference>
<feature type="binding site" evidence="3">
    <location>
        <begin position="214"/>
        <end position="216"/>
    </location>
    <ligand>
        <name>NAD(+)</name>
        <dbReference type="ChEBI" id="CHEBI:57540"/>
    </ligand>
</feature>
<sequence length="250" mass="27398">MKLDEALCRALKSRPRLVVLSGAGMSAESGVPIFRGAGGLWEGFRPEDLATPEAFATNPQRVWRWYQWRGQKVSEAQPHKGHQWLARLESEAHLPSFHVVTQNVDRMHQRAGNNGVIELHGNIMTARCTLHCGFTMPSADVPKEDFSCPCGKGMLRPEVVWFGEGLPEEAFSKAGQVLDEASMVWVLGTSSVVYPAAALPGMAAQRGIPVVEINPEETPLSSQVPYSFRCLASEGIEALCQQIMGKENSL</sequence>
<gene>
    <name evidence="3" type="primary">cobB</name>
    <name evidence="6" type="ORF">HKN21_14855</name>
</gene>
<dbReference type="GO" id="GO:0008270">
    <property type="term" value="F:zinc ion binding"/>
    <property type="evidence" value="ECO:0007669"/>
    <property type="project" value="UniProtKB-UniRule"/>
</dbReference>
<feature type="binding site" evidence="3 4">
    <location>
        <position position="128"/>
    </location>
    <ligand>
        <name>Zn(2+)</name>
        <dbReference type="ChEBI" id="CHEBI:29105"/>
    </ligand>
</feature>
<protein>
    <recommendedName>
        <fullName evidence="3">NAD-dependent protein deacylase</fullName>
        <ecNumber evidence="3">2.3.1.286</ecNumber>
    </recommendedName>
    <alternativeName>
        <fullName evidence="3">Regulatory protein SIR2 homolog</fullName>
    </alternativeName>
</protein>
<feature type="binding site" evidence="4">
    <location>
        <position position="150"/>
    </location>
    <ligand>
        <name>Zn(2+)</name>
        <dbReference type="ChEBI" id="CHEBI:29105"/>
    </ligand>
</feature>
<evidence type="ECO:0000313" key="7">
    <source>
        <dbReference type="Proteomes" id="UP000547674"/>
    </source>
</evidence>
<dbReference type="GO" id="GO:0017136">
    <property type="term" value="F:histone deacetylase activity, NAD-dependent"/>
    <property type="evidence" value="ECO:0007669"/>
    <property type="project" value="TreeGrafter"/>
</dbReference>
<dbReference type="InterPro" id="IPR027546">
    <property type="entry name" value="Sirtuin_class_III"/>
</dbReference>
<feature type="binding site" evidence="3">
    <location>
        <position position="66"/>
    </location>
    <ligand>
        <name>substrate</name>
    </ligand>
</feature>